<dbReference type="AlphaFoldDB" id="A0A8T7M3S3"/>
<evidence type="ECO:0000313" key="2">
    <source>
        <dbReference type="EMBL" id="WJW66097.1"/>
    </source>
</evidence>
<evidence type="ECO:0000313" key="3">
    <source>
        <dbReference type="Proteomes" id="UP000521676"/>
    </source>
</evidence>
<dbReference type="Proteomes" id="UP001431572">
    <property type="component" value="Chromosome 1"/>
</dbReference>
<reference evidence="1 3" key="1">
    <citation type="submission" date="2020-06" db="EMBL/GenBank/DDBJ databases">
        <title>Anoxygenic phototrophic Chloroflexota member uses a Type I reaction center.</title>
        <authorList>
            <person name="Tsuji J.M."/>
            <person name="Shaw N.A."/>
            <person name="Nagashima S."/>
            <person name="Venkiteswaran J."/>
            <person name="Schiff S.L."/>
            <person name="Hanada S."/>
            <person name="Tank M."/>
            <person name="Neufeld J.D."/>
        </authorList>
    </citation>
    <scope>NUCLEOTIDE SEQUENCE [LARGE SCALE GENOMIC DNA]</scope>
    <source>
        <strain evidence="1">L227-S17</strain>
    </source>
</reference>
<name>A0A8T7M3S3_9CHLR</name>
<sequence>MIEIELASTTGNRRIDNILGGVVGLLEIVFPGRILSYYLTGSYADGSQVETSDLDIELIFKGVLTSQERDLVRDISMQLSLLAQIFIDVHPQGESTLQEKVNYFIKLGGHFIYGEDIRDTIPEISTEKYVHWAAHTPISRMLFWRGVPQFLRYPLEAVNPAEEFYGYAQRELILPDGEHVHSIKEMVAAVGWMATAIIAMKTGRVAIGKENCLRLYLELVADEWAGFVEDAFYKGRNLWHYLIPQEVQDREALREICGRVPLFENHYLNLYRNFLLDEIKSPDRDARRVAIHRLGEIIYPGDEALIALKGLESGDDLELQSEINQAIYNIQEAQSLNEQKG</sequence>
<evidence type="ECO:0000313" key="1">
    <source>
        <dbReference type="EMBL" id="NWJ46726.1"/>
    </source>
</evidence>
<evidence type="ECO:0000313" key="4">
    <source>
        <dbReference type="Proteomes" id="UP001431572"/>
    </source>
</evidence>
<dbReference type="InterPro" id="IPR043519">
    <property type="entry name" value="NT_sf"/>
</dbReference>
<dbReference type="SUPFAM" id="SSF81301">
    <property type="entry name" value="Nucleotidyltransferase"/>
    <property type="match status" value="1"/>
</dbReference>
<proteinExistence type="predicted"/>
<evidence type="ECO:0008006" key="5">
    <source>
        <dbReference type="Google" id="ProtNLM"/>
    </source>
</evidence>
<dbReference type="Gene3D" id="3.30.460.10">
    <property type="entry name" value="Beta Polymerase, domain 2"/>
    <property type="match status" value="1"/>
</dbReference>
<dbReference type="EMBL" id="JACATZ010000001">
    <property type="protein sequence ID" value="NWJ46726.1"/>
    <property type="molecule type" value="Genomic_DNA"/>
</dbReference>
<gene>
    <name evidence="1" type="ORF">HXX08_12675</name>
    <name evidence="2" type="ORF">OZ401_001881</name>
</gene>
<dbReference type="RefSeq" id="WP_341467976.1">
    <property type="nucleotide sequence ID" value="NZ_CP128399.1"/>
</dbReference>
<organism evidence="1 3">
    <name type="scientific">Candidatus Chlorohelix allophototropha</name>
    <dbReference type="NCBI Taxonomy" id="3003348"/>
    <lineage>
        <taxon>Bacteria</taxon>
        <taxon>Bacillati</taxon>
        <taxon>Chloroflexota</taxon>
        <taxon>Chloroflexia</taxon>
        <taxon>Candidatus Chloroheliales</taxon>
        <taxon>Candidatus Chloroheliaceae</taxon>
        <taxon>Candidatus Chlorohelix</taxon>
    </lineage>
</organism>
<reference evidence="2" key="2">
    <citation type="journal article" date="2024" name="Nature">
        <title>Anoxygenic phototroph of the Chloroflexota uses a type I reaction centre.</title>
        <authorList>
            <person name="Tsuji J.M."/>
            <person name="Shaw N.A."/>
            <person name="Nagashima S."/>
            <person name="Venkiteswaran J.J."/>
            <person name="Schiff S.L."/>
            <person name="Watanabe T."/>
            <person name="Fukui M."/>
            <person name="Hanada S."/>
            <person name="Tank M."/>
            <person name="Neufeld J.D."/>
        </authorList>
    </citation>
    <scope>NUCLEOTIDE SEQUENCE</scope>
    <source>
        <strain evidence="2">L227-S17</strain>
    </source>
</reference>
<protein>
    <recommendedName>
        <fullName evidence="5">Nucleotidyltransferase domain-containing protein</fullName>
    </recommendedName>
</protein>
<dbReference type="Proteomes" id="UP000521676">
    <property type="component" value="Unassembled WGS sequence"/>
</dbReference>
<accession>A0A8T7M3S3</accession>
<dbReference type="EMBL" id="CP128399">
    <property type="protein sequence ID" value="WJW66097.1"/>
    <property type="molecule type" value="Genomic_DNA"/>
</dbReference>
<keyword evidence="4" id="KW-1185">Reference proteome</keyword>